<keyword evidence="4" id="KW-0328">Glycosyltransferase</keyword>
<keyword evidence="5" id="KW-1185">Reference proteome</keyword>
<dbReference type="Gene3D" id="3.90.550.10">
    <property type="entry name" value="Spore Coat Polysaccharide Biosynthesis Protein SpsA, Chain A"/>
    <property type="match status" value="1"/>
</dbReference>
<dbReference type="Pfam" id="PF00535">
    <property type="entry name" value="Glycos_transf_2"/>
    <property type="match status" value="1"/>
</dbReference>
<feature type="domain" description="C-methyltransferase" evidence="3">
    <location>
        <begin position="346"/>
        <end position="447"/>
    </location>
</feature>
<dbReference type="RefSeq" id="WP_209745380.1">
    <property type="nucleotide sequence ID" value="NZ_JBHSMH010000041.1"/>
</dbReference>
<keyword evidence="4" id="KW-0808">Transferase</keyword>
<dbReference type="InterPro" id="IPR013691">
    <property type="entry name" value="MeTrfase_14"/>
</dbReference>
<dbReference type="Gene3D" id="3.40.50.720">
    <property type="entry name" value="NAD(P)-binding Rossmann-like Domain"/>
    <property type="match status" value="1"/>
</dbReference>
<dbReference type="InterPro" id="IPR029044">
    <property type="entry name" value="Nucleotide-diphossugar_trans"/>
</dbReference>
<dbReference type="PANTHER" id="PTHR22916:SF3">
    <property type="entry name" value="UDP-GLCNAC:BETAGAL BETA-1,3-N-ACETYLGLUCOSAMINYLTRANSFERASE-LIKE PROTEIN 1"/>
    <property type="match status" value="1"/>
</dbReference>
<evidence type="ECO:0000259" key="2">
    <source>
        <dbReference type="Pfam" id="PF00535"/>
    </source>
</evidence>
<sequence>MKTPFFSIILPTRNRSFIVEKAILSVINQTFSDWELLIIDNDVSDETSQVVHHYINEKIKYFRTGNLAMHDNWEFGVNKVKGKFITLLEDKASFVPDALEVIYHTIHKENVPIVSWNYGVLNKKIVKNPEASSIVFSSEQVIQFLLSHNYNHTHRILPRFVNSCCESTIIEKSKHVGVNRVFSFASPDITSMSLQLGLYDKLAYIDKELVFFDSKTSNGGAFERKISSVQYNDFISLSAGGNKENLVPDRTPCKLLTNYGSIINDYLSIREKVKGRLDYYPLDIINYYTEILRNFAYLEYSGTNISEEREIVLESLKNENPFIQRVVFDSNNLFNRMGTNFMIRAFNSTIGALVRTGQKMAVWGAGELGLYLLRNSNYLSEYVDIVIDKDKDRHGLKIDGTGAVIYSPDILNSQQIDVVIIASLDYAVDIKKELTDSYHFQGAVISAIDI</sequence>
<comment type="similarity">
    <text evidence="1">Belongs to the glycosyltransferase 2 family.</text>
</comment>
<feature type="domain" description="Glycosyltransferase 2-like" evidence="2">
    <location>
        <begin position="7"/>
        <end position="143"/>
    </location>
</feature>
<dbReference type="SUPFAM" id="SSF53448">
    <property type="entry name" value="Nucleotide-diphospho-sugar transferases"/>
    <property type="match status" value="1"/>
</dbReference>
<evidence type="ECO:0000313" key="4">
    <source>
        <dbReference type="EMBL" id="MFC5469718.1"/>
    </source>
</evidence>
<evidence type="ECO:0000313" key="5">
    <source>
        <dbReference type="Proteomes" id="UP001596105"/>
    </source>
</evidence>
<dbReference type="Proteomes" id="UP001596105">
    <property type="component" value="Unassembled WGS sequence"/>
</dbReference>
<reference evidence="5" key="1">
    <citation type="journal article" date="2019" name="Int. J. Syst. Evol. Microbiol.">
        <title>The Global Catalogue of Microorganisms (GCM) 10K type strain sequencing project: providing services to taxonomists for standard genome sequencing and annotation.</title>
        <authorList>
            <consortium name="The Broad Institute Genomics Platform"/>
            <consortium name="The Broad Institute Genome Sequencing Center for Infectious Disease"/>
            <person name="Wu L."/>
            <person name="Ma J."/>
        </authorList>
    </citation>
    <scope>NUCLEOTIDE SEQUENCE [LARGE SCALE GENOMIC DNA]</scope>
    <source>
        <strain evidence="5">CCUG 57113</strain>
    </source>
</reference>
<dbReference type="CDD" id="cd00761">
    <property type="entry name" value="Glyco_tranf_GTA_type"/>
    <property type="match status" value="1"/>
</dbReference>
<comment type="caution">
    <text evidence="4">The sequence shown here is derived from an EMBL/GenBank/DDBJ whole genome shotgun (WGS) entry which is preliminary data.</text>
</comment>
<dbReference type="GO" id="GO:0016757">
    <property type="term" value="F:glycosyltransferase activity"/>
    <property type="evidence" value="ECO:0007669"/>
    <property type="project" value="UniProtKB-KW"/>
</dbReference>
<name>A0ABW0LYL3_9BACL</name>
<evidence type="ECO:0000256" key="1">
    <source>
        <dbReference type="ARBA" id="ARBA00006739"/>
    </source>
</evidence>
<accession>A0ABW0LYL3</accession>
<organism evidence="4 5">
    <name type="scientific">Cohnella suwonensis</name>
    <dbReference type="NCBI Taxonomy" id="696072"/>
    <lineage>
        <taxon>Bacteria</taxon>
        <taxon>Bacillati</taxon>
        <taxon>Bacillota</taxon>
        <taxon>Bacilli</taxon>
        <taxon>Bacillales</taxon>
        <taxon>Paenibacillaceae</taxon>
        <taxon>Cohnella</taxon>
    </lineage>
</organism>
<dbReference type="EMBL" id="JBHSMH010000041">
    <property type="protein sequence ID" value="MFC5469718.1"/>
    <property type="molecule type" value="Genomic_DNA"/>
</dbReference>
<evidence type="ECO:0000259" key="3">
    <source>
        <dbReference type="Pfam" id="PF08484"/>
    </source>
</evidence>
<dbReference type="InterPro" id="IPR001173">
    <property type="entry name" value="Glyco_trans_2-like"/>
</dbReference>
<gene>
    <name evidence="4" type="ORF">ACFPPD_13375</name>
</gene>
<dbReference type="Pfam" id="PF08484">
    <property type="entry name" value="Methyltransf_14"/>
    <property type="match status" value="1"/>
</dbReference>
<protein>
    <submittedName>
        <fullName evidence="4">Glycosyltransferase</fullName>
        <ecNumber evidence="4">2.4.-.-</ecNumber>
    </submittedName>
</protein>
<dbReference type="EC" id="2.4.-.-" evidence="4"/>
<proteinExistence type="inferred from homology"/>
<dbReference type="PANTHER" id="PTHR22916">
    <property type="entry name" value="GLYCOSYLTRANSFERASE"/>
    <property type="match status" value="1"/>
</dbReference>